<dbReference type="PANTHER" id="PTHR11669">
    <property type="entry name" value="REPLICATION FACTOR C / DNA POLYMERASE III GAMMA-TAU SUBUNIT"/>
    <property type="match status" value="1"/>
</dbReference>
<dbReference type="InterPro" id="IPR003593">
    <property type="entry name" value="AAA+_ATPase"/>
</dbReference>
<dbReference type="InterPro" id="IPR012763">
    <property type="entry name" value="DNA_pol_III_sug/sutau_N"/>
</dbReference>
<dbReference type="CDD" id="cd00009">
    <property type="entry name" value="AAA"/>
    <property type="match status" value="1"/>
</dbReference>
<dbReference type="AlphaFoldDB" id="A0A1D8P4Y5"/>
<keyword evidence="6 8" id="KW-0239">DNA-directed DNA polymerase</keyword>
<dbReference type="GO" id="GO:0006261">
    <property type="term" value="P:DNA-templated DNA replication"/>
    <property type="evidence" value="ECO:0007669"/>
    <property type="project" value="TreeGrafter"/>
</dbReference>
<dbReference type="GO" id="GO:0005524">
    <property type="term" value="F:ATP binding"/>
    <property type="evidence" value="ECO:0007669"/>
    <property type="project" value="UniProtKB-KW"/>
</dbReference>
<dbReference type="OrthoDB" id="9810148at2"/>
<dbReference type="FunFam" id="1.10.8.60:FF:000013">
    <property type="entry name" value="DNA polymerase III subunit gamma/tau"/>
    <property type="match status" value="1"/>
</dbReference>
<dbReference type="Proteomes" id="UP000176050">
    <property type="component" value="Chromosome"/>
</dbReference>
<dbReference type="KEGG" id="lul:LPB138_02490"/>
<keyword evidence="2" id="KW-0479">Metal-binding</keyword>
<dbReference type="InterPro" id="IPR005790">
    <property type="entry name" value="DNA_polIII_delta"/>
</dbReference>
<dbReference type="PANTHER" id="PTHR11669:SF0">
    <property type="entry name" value="PROTEIN STICHEL-LIKE 2"/>
    <property type="match status" value="1"/>
</dbReference>
<dbReference type="NCBIfam" id="NF004046">
    <property type="entry name" value="PRK05563.1"/>
    <property type="match status" value="1"/>
</dbReference>
<dbReference type="NCBIfam" id="TIGR01128">
    <property type="entry name" value="holA"/>
    <property type="match status" value="1"/>
</dbReference>
<dbReference type="CDD" id="cd18137">
    <property type="entry name" value="HLD_clamp_pol_III_gamma_tau"/>
    <property type="match status" value="1"/>
</dbReference>
<protein>
    <recommendedName>
        <fullName evidence="8">DNA polymerase III subunit gamma/tau</fullName>
        <ecNumber evidence="8">2.7.7.7</ecNumber>
    </recommendedName>
</protein>
<evidence type="ECO:0000256" key="8">
    <source>
        <dbReference type="RuleBase" id="RU364063"/>
    </source>
</evidence>
<feature type="domain" description="AAA+ ATPase" evidence="9">
    <location>
        <begin position="38"/>
        <end position="170"/>
    </location>
</feature>
<gene>
    <name evidence="8" type="primary">dnaX</name>
    <name evidence="10" type="ORF">LPB138_02490</name>
</gene>
<keyword evidence="8" id="KW-0808">Transferase</keyword>
<dbReference type="InterPro" id="IPR027417">
    <property type="entry name" value="P-loop_NTPase"/>
</dbReference>
<accession>A0A1D8P4Y5</accession>
<comment type="catalytic activity">
    <reaction evidence="7 8">
        <text>DNA(n) + a 2'-deoxyribonucleoside 5'-triphosphate = DNA(n+1) + diphosphate</text>
        <dbReference type="Rhea" id="RHEA:22508"/>
        <dbReference type="Rhea" id="RHEA-COMP:17339"/>
        <dbReference type="Rhea" id="RHEA-COMP:17340"/>
        <dbReference type="ChEBI" id="CHEBI:33019"/>
        <dbReference type="ChEBI" id="CHEBI:61560"/>
        <dbReference type="ChEBI" id="CHEBI:173112"/>
        <dbReference type="EC" id="2.7.7.7"/>
    </reaction>
</comment>
<dbReference type="GO" id="GO:0003677">
    <property type="term" value="F:DNA binding"/>
    <property type="evidence" value="ECO:0007669"/>
    <property type="project" value="InterPro"/>
</dbReference>
<keyword evidence="4" id="KW-0862">Zinc</keyword>
<comment type="similarity">
    <text evidence="1 8">Belongs to the DnaX/STICHEL family.</text>
</comment>
<reference evidence="10 11" key="1">
    <citation type="submission" date="2016-10" db="EMBL/GenBank/DDBJ databases">
        <title>Lutibacter sp. LPB0138, isolated from marine gastropod.</title>
        <authorList>
            <person name="Kim E."/>
            <person name="Yi H."/>
        </authorList>
    </citation>
    <scope>NUCLEOTIDE SEQUENCE [LARGE SCALE GENOMIC DNA]</scope>
    <source>
        <strain evidence="10 11">LPB0138</strain>
    </source>
</reference>
<evidence type="ECO:0000256" key="6">
    <source>
        <dbReference type="ARBA" id="ARBA00022932"/>
    </source>
</evidence>
<dbReference type="InterPro" id="IPR008921">
    <property type="entry name" value="DNA_pol3_clamp-load_cplx_C"/>
</dbReference>
<dbReference type="PRINTS" id="PR00300">
    <property type="entry name" value="CLPPROTEASEA"/>
</dbReference>
<proteinExistence type="inferred from homology"/>
<dbReference type="SUPFAM" id="SSF52540">
    <property type="entry name" value="P-loop containing nucleoside triphosphate hydrolases"/>
    <property type="match status" value="1"/>
</dbReference>
<name>A0A1D8P4Y5_9FLAO</name>
<dbReference type="InterPro" id="IPR050238">
    <property type="entry name" value="DNA_Rep/Repair_Clamp_Loader"/>
</dbReference>
<dbReference type="NCBIfam" id="NF011531">
    <property type="entry name" value="PRK14971.1"/>
    <property type="match status" value="1"/>
</dbReference>
<keyword evidence="8" id="KW-0235">DNA replication</keyword>
<dbReference type="RefSeq" id="WP_070235730.1">
    <property type="nucleotide sequence ID" value="NZ_CP017478.1"/>
</dbReference>
<dbReference type="Pfam" id="PF22608">
    <property type="entry name" value="DNAX_ATPase_lid"/>
    <property type="match status" value="1"/>
</dbReference>
<keyword evidence="11" id="KW-1185">Reference proteome</keyword>
<dbReference type="Gene3D" id="3.40.50.300">
    <property type="entry name" value="P-loop containing nucleotide triphosphate hydrolases"/>
    <property type="match status" value="1"/>
</dbReference>
<evidence type="ECO:0000256" key="5">
    <source>
        <dbReference type="ARBA" id="ARBA00022840"/>
    </source>
</evidence>
<dbReference type="InterPro" id="IPR001270">
    <property type="entry name" value="ClpA/B"/>
</dbReference>
<keyword evidence="5 8" id="KW-0067">ATP-binding</keyword>
<evidence type="ECO:0000256" key="3">
    <source>
        <dbReference type="ARBA" id="ARBA00022741"/>
    </source>
</evidence>
<dbReference type="SMART" id="SM00382">
    <property type="entry name" value="AAA"/>
    <property type="match status" value="1"/>
</dbReference>
<dbReference type="NCBIfam" id="TIGR02397">
    <property type="entry name" value="dnaX_nterm"/>
    <property type="match status" value="1"/>
</dbReference>
<dbReference type="Gene3D" id="1.10.8.60">
    <property type="match status" value="1"/>
</dbReference>
<comment type="function">
    <text evidence="8">DNA polymerase III is a complex, multichain enzyme responsible for most of the replicative synthesis in bacteria. This DNA polymerase also exhibits 3' to 5' exonuclease activity.</text>
</comment>
<dbReference type="EC" id="2.7.7.7" evidence="8"/>
<evidence type="ECO:0000256" key="1">
    <source>
        <dbReference type="ARBA" id="ARBA00006360"/>
    </source>
</evidence>
<dbReference type="GO" id="GO:0003887">
    <property type="term" value="F:DNA-directed DNA polymerase activity"/>
    <property type="evidence" value="ECO:0007669"/>
    <property type="project" value="UniProtKB-KW"/>
</dbReference>
<evidence type="ECO:0000259" key="9">
    <source>
        <dbReference type="SMART" id="SM00382"/>
    </source>
</evidence>
<dbReference type="GO" id="GO:0009360">
    <property type="term" value="C:DNA polymerase III complex"/>
    <property type="evidence" value="ECO:0007669"/>
    <property type="project" value="InterPro"/>
</dbReference>
<evidence type="ECO:0000256" key="4">
    <source>
        <dbReference type="ARBA" id="ARBA00022833"/>
    </source>
</evidence>
<organism evidence="10 11">
    <name type="scientific">Urechidicola croceus</name>
    <dbReference type="NCBI Taxonomy" id="1850246"/>
    <lineage>
        <taxon>Bacteria</taxon>
        <taxon>Pseudomonadati</taxon>
        <taxon>Bacteroidota</taxon>
        <taxon>Flavobacteriia</taxon>
        <taxon>Flavobacteriales</taxon>
        <taxon>Flavobacteriaceae</taxon>
        <taxon>Urechidicola</taxon>
    </lineage>
</organism>
<evidence type="ECO:0000313" key="11">
    <source>
        <dbReference type="Proteomes" id="UP000176050"/>
    </source>
</evidence>
<dbReference type="STRING" id="1850246.LPB138_02490"/>
<comment type="subunit">
    <text evidence="8">DNA polymerase III contains a core (composed of alpha, epsilon and theta chains) that associates with a tau subunit. This core dimerizes to form the POLIII' complex. PolIII' associates with the gamma complex (composed of gamma, delta, delta', psi and chi chains) and with the beta chain to form the complete DNA polymerase III complex.</text>
</comment>
<dbReference type="InterPro" id="IPR045085">
    <property type="entry name" value="HLD_clamp_pol_III_gamma_tau"/>
</dbReference>
<sequence length="576" mass="65537">MEHFIVSARKYRPQAFQDVIGQQSITNTLENAIKNNHLAQALLFTGPRGVGKTTCARILAKRINQEGLTESNPDEDFAFNIFELDAASNNSVDDIRNLTDQVRIPPQVGKYKVYIIDEVHMLSQAAFNAFLKTLEEPPAHAIFILATTEKHKIIPTILSRCQIFDFKRITVLDVKNYLKDIAKQEKINAEDDALHIIAQKADGAMRDALSIFDRVVSFSGTELTRQAVTENLNVLDYDEYFKITDLLLENNIPQVLVHFNLILAKGFDGHHFISGLASHFRDLLVAKDKVTVELLEVGDNAKKRYLEQSQKASMQFLLQAIDKANDCDLKYKTSKNQRLLVELTLMQLSSITFDGEKKNDKNYIIPAKFFKNIHVEEKLDVHPTTKKQVTKAQAKTTTATNIPATAININKISSDASPTLKTQRKRGSSALSLKSIERKKDQKEAVVETIDYSKMPKTPFTEQQLISVWKEYIGTLLKNGKKIIASTMSANTPTVEGFNIHFSLPNTLMQSQLENQKPRALKYIREKLNNYSIDLIIDVNEITEKKFAYTPQEKYEKLKEKNPLIEVFRRKFDLDL</sequence>
<evidence type="ECO:0000313" key="10">
    <source>
        <dbReference type="EMBL" id="AOW19614.1"/>
    </source>
</evidence>
<dbReference type="SUPFAM" id="SSF48019">
    <property type="entry name" value="post-AAA+ oligomerization domain-like"/>
    <property type="match status" value="1"/>
</dbReference>
<dbReference type="Gene3D" id="1.20.272.10">
    <property type="match status" value="1"/>
</dbReference>
<dbReference type="EMBL" id="CP017478">
    <property type="protein sequence ID" value="AOW19614.1"/>
    <property type="molecule type" value="Genomic_DNA"/>
</dbReference>
<evidence type="ECO:0000256" key="2">
    <source>
        <dbReference type="ARBA" id="ARBA00022723"/>
    </source>
</evidence>
<keyword evidence="8" id="KW-0548">Nucleotidyltransferase</keyword>
<evidence type="ECO:0000256" key="7">
    <source>
        <dbReference type="ARBA" id="ARBA00049244"/>
    </source>
</evidence>
<dbReference type="GO" id="GO:0046872">
    <property type="term" value="F:metal ion binding"/>
    <property type="evidence" value="ECO:0007669"/>
    <property type="project" value="UniProtKB-KW"/>
</dbReference>
<dbReference type="Pfam" id="PF13177">
    <property type="entry name" value="DNA_pol3_delta2"/>
    <property type="match status" value="1"/>
</dbReference>
<keyword evidence="3 8" id="KW-0547">Nucleotide-binding</keyword>